<protein>
    <submittedName>
        <fullName evidence="2">Uncharacterized protein</fullName>
    </submittedName>
</protein>
<accession>A0A850P0X4</accession>
<dbReference type="EMBL" id="JABXXQ010000457">
    <property type="protein sequence ID" value="NVN31687.1"/>
    <property type="molecule type" value="Genomic_DNA"/>
</dbReference>
<dbReference type="AlphaFoldDB" id="A0A850P0X4"/>
<feature type="transmembrane region" description="Helical" evidence="1">
    <location>
        <begin position="6"/>
        <end position="31"/>
    </location>
</feature>
<keyword evidence="1" id="KW-0472">Membrane</keyword>
<feature type="non-terminal residue" evidence="2">
    <location>
        <position position="55"/>
    </location>
</feature>
<gene>
    <name evidence="2" type="ORF">HUK83_15265</name>
</gene>
<proteinExistence type="predicted"/>
<keyword evidence="1" id="KW-0812">Transmembrane</keyword>
<evidence type="ECO:0000313" key="3">
    <source>
        <dbReference type="Proteomes" id="UP000565205"/>
    </source>
</evidence>
<name>A0A850P0X4_9PROT</name>
<keyword evidence="1" id="KW-1133">Transmembrane helix</keyword>
<reference evidence="2 3" key="1">
    <citation type="submission" date="2020-06" db="EMBL/GenBank/DDBJ databases">
        <title>Description of novel acetic acid bacteria.</title>
        <authorList>
            <person name="Sombolestani A."/>
        </authorList>
    </citation>
    <scope>NUCLEOTIDE SEQUENCE [LARGE SCALE GENOMIC DNA]</scope>
    <source>
        <strain evidence="2 3">LMG 26838</strain>
    </source>
</reference>
<dbReference type="Proteomes" id="UP000565205">
    <property type="component" value="Unassembled WGS sequence"/>
</dbReference>
<evidence type="ECO:0000256" key="1">
    <source>
        <dbReference type="SAM" id="Phobius"/>
    </source>
</evidence>
<comment type="caution">
    <text evidence="2">The sequence shown here is derived from an EMBL/GenBank/DDBJ whole genome shotgun (WGS) entry which is preliminary data.</text>
</comment>
<evidence type="ECO:0000313" key="2">
    <source>
        <dbReference type="EMBL" id="NVN31687.1"/>
    </source>
</evidence>
<organism evidence="2 3">
    <name type="scientific">Endobacter medicaginis</name>
    <dbReference type="NCBI Taxonomy" id="1181271"/>
    <lineage>
        <taxon>Bacteria</taxon>
        <taxon>Pseudomonadati</taxon>
        <taxon>Pseudomonadota</taxon>
        <taxon>Alphaproteobacteria</taxon>
        <taxon>Acetobacterales</taxon>
        <taxon>Acetobacteraceae</taxon>
        <taxon>Endobacter</taxon>
    </lineage>
</organism>
<sequence>MSWRRWVLWGAGGIAGLALLLAAGLASYGIYVLEASRPRESGALALPGLSAPVTI</sequence>